<sequence>MFVLNVDSTVRNNNDTWRLVLVIAFPQNLFISLNFSKIQFPISIKTRLPWLIINLMTPSQFPITPPPHKATFDCFTPNWNTKILLHFLVPPQENKIKSTFTIIGKTTPFNEPSLKPDQDLLNHQ</sequence>
<keyword evidence="2" id="KW-1185">Reference proteome</keyword>
<organism evidence="1 2">
    <name type="scientific">Araneus ventricosus</name>
    <name type="common">Orbweaver spider</name>
    <name type="synonym">Epeira ventricosa</name>
    <dbReference type="NCBI Taxonomy" id="182803"/>
    <lineage>
        <taxon>Eukaryota</taxon>
        <taxon>Metazoa</taxon>
        <taxon>Ecdysozoa</taxon>
        <taxon>Arthropoda</taxon>
        <taxon>Chelicerata</taxon>
        <taxon>Arachnida</taxon>
        <taxon>Araneae</taxon>
        <taxon>Araneomorphae</taxon>
        <taxon>Entelegynae</taxon>
        <taxon>Araneoidea</taxon>
        <taxon>Araneidae</taxon>
        <taxon>Araneus</taxon>
    </lineage>
</organism>
<evidence type="ECO:0000313" key="2">
    <source>
        <dbReference type="Proteomes" id="UP000499080"/>
    </source>
</evidence>
<evidence type="ECO:0000313" key="1">
    <source>
        <dbReference type="EMBL" id="GBM23311.1"/>
    </source>
</evidence>
<gene>
    <name evidence="1" type="ORF">AVEN_26032_1</name>
</gene>
<reference evidence="1 2" key="1">
    <citation type="journal article" date="2019" name="Sci. Rep.">
        <title>Orb-weaving spider Araneus ventricosus genome elucidates the spidroin gene catalogue.</title>
        <authorList>
            <person name="Kono N."/>
            <person name="Nakamura H."/>
            <person name="Ohtoshi R."/>
            <person name="Moran D.A.P."/>
            <person name="Shinohara A."/>
            <person name="Yoshida Y."/>
            <person name="Fujiwara M."/>
            <person name="Mori M."/>
            <person name="Tomita M."/>
            <person name="Arakawa K."/>
        </authorList>
    </citation>
    <scope>NUCLEOTIDE SEQUENCE [LARGE SCALE GENOMIC DNA]</scope>
</reference>
<proteinExistence type="predicted"/>
<accession>A0A4Y2E320</accession>
<protein>
    <submittedName>
        <fullName evidence="1">Uncharacterized protein</fullName>
    </submittedName>
</protein>
<dbReference type="AlphaFoldDB" id="A0A4Y2E320"/>
<comment type="caution">
    <text evidence="1">The sequence shown here is derived from an EMBL/GenBank/DDBJ whole genome shotgun (WGS) entry which is preliminary data.</text>
</comment>
<dbReference type="Proteomes" id="UP000499080">
    <property type="component" value="Unassembled WGS sequence"/>
</dbReference>
<name>A0A4Y2E320_ARAVE</name>
<dbReference type="EMBL" id="BGPR01000495">
    <property type="protein sequence ID" value="GBM23311.1"/>
    <property type="molecule type" value="Genomic_DNA"/>
</dbReference>